<dbReference type="EMBL" id="HBGB01032220">
    <property type="protein sequence ID" value="CAD9063859.1"/>
    <property type="molecule type" value="Transcribed_RNA"/>
</dbReference>
<feature type="transmembrane region" description="Helical" evidence="2">
    <location>
        <begin position="240"/>
        <end position="265"/>
    </location>
</feature>
<protein>
    <recommendedName>
        <fullName evidence="4">DUF3054 domain-containing protein</fullName>
    </recommendedName>
</protein>
<sequence>MISLIATLMSANAVAASGERPSLAFTQTLHPIRLSRSHRPSLLHPTVLRMNAPTSPEEPSPPAAPPSPAPMTTEQQHSSDSSSSPLSSLPAKERVQQIQREADKYAREAGWDVVDERDIERTQWTGQAGLEVRRVGKSNWMDIPDRWLLASGDAVALLAFALAGRANHGAQQETILSPGVWQTAAPFLIAWFGISPLLGAYTHDATANYKKMAQVLIPAWAVSASMGLALRAVYRGEQPPGVFVVISLVATAVVLSSWRAFYVLINGEETDDGEMKRGNVLDGAKALTNLLRRW</sequence>
<organism evidence="3">
    <name type="scientific">Vitrella brassicaformis</name>
    <dbReference type="NCBI Taxonomy" id="1169539"/>
    <lineage>
        <taxon>Eukaryota</taxon>
        <taxon>Sar</taxon>
        <taxon>Alveolata</taxon>
        <taxon>Colpodellida</taxon>
        <taxon>Vitrellaceae</taxon>
        <taxon>Vitrella</taxon>
    </lineage>
</organism>
<feature type="compositionally biased region" description="Pro residues" evidence="1">
    <location>
        <begin position="56"/>
        <end position="69"/>
    </location>
</feature>
<dbReference type="PANTHER" id="PTHR35283:SF3">
    <property type="entry name" value="T12C22.21 PROTEIN"/>
    <property type="match status" value="1"/>
</dbReference>
<keyword evidence="2" id="KW-0812">Transmembrane</keyword>
<feature type="transmembrane region" description="Helical" evidence="2">
    <location>
        <begin position="147"/>
        <end position="164"/>
    </location>
</feature>
<name>A0A7S1K5B9_9ALVE</name>
<reference evidence="3" key="1">
    <citation type="submission" date="2021-01" db="EMBL/GenBank/DDBJ databases">
        <authorList>
            <person name="Corre E."/>
            <person name="Pelletier E."/>
            <person name="Niang G."/>
            <person name="Scheremetjew M."/>
            <person name="Finn R."/>
            <person name="Kale V."/>
            <person name="Holt S."/>
            <person name="Cochrane G."/>
            <person name="Meng A."/>
            <person name="Brown T."/>
            <person name="Cohen L."/>
        </authorList>
    </citation>
    <scope>NUCLEOTIDE SEQUENCE</scope>
    <source>
        <strain evidence="3">CCMP3346</strain>
    </source>
</reference>
<evidence type="ECO:0000256" key="1">
    <source>
        <dbReference type="SAM" id="MobiDB-lite"/>
    </source>
</evidence>
<feature type="transmembrane region" description="Helical" evidence="2">
    <location>
        <begin position="184"/>
        <end position="203"/>
    </location>
</feature>
<feature type="transmembrane region" description="Helical" evidence="2">
    <location>
        <begin position="215"/>
        <end position="234"/>
    </location>
</feature>
<keyword evidence="2" id="KW-1133">Transmembrane helix</keyword>
<feature type="compositionally biased region" description="Low complexity" evidence="1">
    <location>
        <begin position="70"/>
        <end position="90"/>
    </location>
</feature>
<evidence type="ECO:0008006" key="4">
    <source>
        <dbReference type="Google" id="ProtNLM"/>
    </source>
</evidence>
<gene>
    <name evidence="3" type="ORF">VBRA1451_LOCUS18929</name>
</gene>
<dbReference type="InterPro" id="IPR021414">
    <property type="entry name" value="DUF3054"/>
</dbReference>
<keyword evidence="2" id="KW-0472">Membrane</keyword>
<dbReference type="Pfam" id="PF11255">
    <property type="entry name" value="DUF3054"/>
    <property type="match status" value="1"/>
</dbReference>
<accession>A0A7S1K5B9</accession>
<evidence type="ECO:0000256" key="2">
    <source>
        <dbReference type="SAM" id="Phobius"/>
    </source>
</evidence>
<proteinExistence type="predicted"/>
<dbReference type="PANTHER" id="PTHR35283">
    <property type="entry name" value="T12C22.21 PROTEIN"/>
    <property type="match status" value="1"/>
</dbReference>
<dbReference type="AlphaFoldDB" id="A0A7S1K5B9"/>
<evidence type="ECO:0000313" key="3">
    <source>
        <dbReference type="EMBL" id="CAD9063859.1"/>
    </source>
</evidence>
<feature type="region of interest" description="Disordered" evidence="1">
    <location>
        <begin position="50"/>
        <end position="97"/>
    </location>
</feature>